<proteinExistence type="predicted"/>
<sequence>MFRNLFFATCFLATPAVAADPRWTSTNEPAEQNGQTFCALWIEGAPLTLNFYATAKYSAISLASAKFQDLADAPAIEFYFSGNNFYTDPAKTVDAGSLTVFVTEAMLDDIMNNFAVAAAYGAPFKIGVDGYVETLPVDTAETPISRFANCRGQLTAG</sequence>
<keyword evidence="3" id="KW-1185">Reference proteome</keyword>
<reference evidence="2" key="1">
    <citation type="journal article" date="2014" name="Int. J. Syst. Evol. Microbiol.">
        <title>Complete genome sequence of Corynebacterium casei LMG S-19264T (=DSM 44701T), isolated from a smear-ripened cheese.</title>
        <authorList>
            <consortium name="US DOE Joint Genome Institute (JGI-PGF)"/>
            <person name="Walter F."/>
            <person name="Albersmeier A."/>
            <person name="Kalinowski J."/>
            <person name="Ruckert C."/>
        </authorList>
    </citation>
    <scope>NUCLEOTIDE SEQUENCE</scope>
    <source>
        <strain evidence="2">CGMCC 1.16012</strain>
    </source>
</reference>
<feature type="signal peptide" evidence="1">
    <location>
        <begin position="1"/>
        <end position="18"/>
    </location>
</feature>
<feature type="chain" id="PRO_5037310957" evidence="1">
    <location>
        <begin position="19"/>
        <end position="157"/>
    </location>
</feature>
<evidence type="ECO:0000256" key="1">
    <source>
        <dbReference type="SAM" id="SignalP"/>
    </source>
</evidence>
<dbReference type="Proteomes" id="UP000606730">
    <property type="component" value="Unassembled WGS sequence"/>
</dbReference>
<dbReference type="AlphaFoldDB" id="A0A917EL30"/>
<accession>A0A917EL30</accession>
<organism evidence="2 3">
    <name type="scientific">Actibacterium pelagium</name>
    <dbReference type="NCBI Taxonomy" id="2029103"/>
    <lineage>
        <taxon>Bacteria</taxon>
        <taxon>Pseudomonadati</taxon>
        <taxon>Pseudomonadota</taxon>
        <taxon>Alphaproteobacteria</taxon>
        <taxon>Rhodobacterales</taxon>
        <taxon>Roseobacteraceae</taxon>
        <taxon>Actibacterium</taxon>
    </lineage>
</organism>
<dbReference type="EMBL" id="BMKN01000002">
    <property type="protein sequence ID" value="GGE50351.1"/>
    <property type="molecule type" value="Genomic_DNA"/>
</dbReference>
<reference evidence="2" key="2">
    <citation type="submission" date="2020-09" db="EMBL/GenBank/DDBJ databases">
        <authorList>
            <person name="Sun Q."/>
            <person name="Zhou Y."/>
        </authorList>
    </citation>
    <scope>NUCLEOTIDE SEQUENCE</scope>
    <source>
        <strain evidence="2">CGMCC 1.16012</strain>
    </source>
</reference>
<evidence type="ECO:0000313" key="3">
    <source>
        <dbReference type="Proteomes" id="UP000606730"/>
    </source>
</evidence>
<evidence type="ECO:0000313" key="2">
    <source>
        <dbReference type="EMBL" id="GGE50351.1"/>
    </source>
</evidence>
<protein>
    <submittedName>
        <fullName evidence="2">Uncharacterized protein</fullName>
    </submittedName>
</protein>
<keyword evidence="1" id="KW-0732">Signal</keyword>
<gene>
    <name evidence="2" type="ORF">GCM10011517_17650</name>
</gene>
<comment type="caution">
    <text evidence="2">The sequence shown here is derived from an EMBL/GenBank/DDBJ whole genome shotgun (WGS) entry which is preliminary data.</text>
</comment>
<dbReference type="RefSeq" id="WP_095595040.1">
    <property type="nucleotide sequence ID" value="NZ_BMKN01000002.1"/>
</dbReference>
<name>A0A917EL30_9RHOB</name>